<dbReference type="PANTHER" id="PTHR11129">
    <property type="entry name" value="PROTEIN FARNESYLTRANSFERASE ALPHA SUBUNIT/RAB GERANYLGERANYL TRANSFERASE ALPHA SUBUNIT"/>
    <property type="match status" value="1"/>
</dbReference>
<organism evidence="7 8">
    <name type="scientific">Cyanidium caldarium</name>
    <name type="common">Red alga</name>
    <dbReference type="NCBI Taxonomy" id="2771"/>
    <lineage>
        <taxon>Eukaryota</taxon>
        <taxon>Rhodophyta</taxon>
        <taxon>Bangiophyceae</taxon>
        <taxon>Cyanidiales</taxon>
        <taxon>Cyanidiaceae</taxon>
        <taxon>Cyanidium</taxon>
    </lineage>
</organism>
<comment type="catalytic activity">
    <reaction evidence="5 6">
        <text>geranylgeranyl diphosphate + L-cysteinyl-[protein] = S-geranylgeranyl-L-cysteinyl-[protein] + diphosphate</text>
        <dbReference type="Rhea" id="RHEA:21240"/>
        <dbReference type="Rhea" id="RHEA-COMP:10131"/>
        <dbReference type="Rhea" id="RHEA-COMP:11537"/>
        <dbReference type="ChEBI" id="CHEBI:29950"/>
        <dbReference type="ChEBI" id="CHEBI:33019"/>
        <dbReference type="ChEBI" id="CHEBI:57533"/>
        <dbReference type="ChEBI" id="CHEBI:86021"/>
        <dbReference type="EC" id="2.5.1.60"/>
    </reaction>
</comment>
<evidence type="ECO:0000256" key="6">
    <source>
        <dbReference type="RuleBase" id="RU367120"/>
    </source>
</evidence>
<dbReference type="Proteomes" id="UP001301350">
    <property type="component" value="Unassembled WGS sequence"/>
</dbReference>
<dbReference type="PROSITE" id="PS51147">
    <property type="entry name" value="PFTA"/>
    <property type="match status" value="3"/>
</dbReference>
<dbReference type="PANTHER" id="PTHR11129:SF2">
    <property type="entry name" value="GERANYLGERANYL TRANSFERASE TYPE-2 SUBUNIT ALPHA"/>
    <property type="match status" value="1"/>
</dbReference>
<protein>
    <recommendedName>
        <fullName evidence="6">Geranylgeranyl transferase type-2 subunit alpha</fullName>
        <ecNumber evidence="6">2.5.1.60</ecNumber>
    </recommendedName>
    <alternativeName>
        <fullName evidence="6">Geranylgeranyl transferase type II subunit alpha</fullName>
    </alternativeName>
</protein>
<name>A0AAV9IQY6_CYACA</name>
<comment type="similarity">
    <text evidence="1 6">Belongs to the protein prenyltransferase subunit alpha family.</text>
</comment>
<accession>A0AAV9IQY6</accession>
<evidence type="ECO:0000256" key="4">
    <source>
        <dbReference type="ARBA" id="ARBA00022737"/>
    </source>
</evidence>
<sequence>MHGVRRGAQASSDLAEQRAAEERYIRLGEEAGRVLASRYADDTQKFLSDSARVLRENPEEYSLWNRRREILLEALRHRPFDPQATLSPLPKTAAEAFEEELALSAQALQSNPKAYAAWAHRVWLLRVCSGVGDHSGARPSSYAAQALRKELQLCERVLQMDDRNFLVWAHRMLILRLMQHAAIPLNDSIEDAASASVASSIREATLHFTLSKLLRNSSNYSAYHYRSVLGVRDVHPEGVLDLREELDLVHNAIFTEPNDQSAWFYLQWLLRECTASVSNGVGGQPGMSSTGVRPVPALDLADELNLIEELLRLTPGARWAVHARANILCHLSRHDEALTLYRDVLPALDPPRAGMYRDLATKMEQRAPSTLGNS</sequence>
<dbReference type="EC" id="2.5.1.60" evidence="6"/>
<comment type="function">
    <text evidence="6">Catalyzes the transfer of a geranyl-geranyl moiety from geranyl-geranyl pyrophosphate to cysteines occuring in specific C-terminal amino acid sequences.</text>
</comment>
<dbReference type="Pfam" id="PF01239">
    <property type="entry name" value="PPTA"/>
    <property type="match status" value="3"/>
</dbReference>
<keyword evidence="8" id="KW-1185">Reference proteome</keyword>
<dbReference type="InterPro" id="IPR002088">
    <property type="entry name" value="Prenyl_trans_a"/>
</dbReference>
<evidence type="ECO:0000256" key="5">
    <source>
        <dbReference type="ARBA" id="ARBA00047658"/>
    </source>
</evidence>
<evidence type="ECO:0000313" key="7">
    <source>
        <dbReference type="EMBL" id="KAK4534652.1"/>
    </source>
</evidence>
<dbReference type="GO" id="GO:0097354">
    <property type="term" value="P:prenylation"/>
    <property type="evidence" value="ECO:0007669"/>
    <property type="project" value="UniProtKB-UniRule"/>
</dbReference>
<dbReference type="GO" id="GO:0005968">
    <property type="term" value="C:Rab-protein geranylgeranyltransferase complex"/>
    <property type="evidence" value="ECO:0007669"/>
    <property type="project" value="TreeGrafter"/>
</dbReference>
<gene>
    <name evidence="7" type="ORF">CDCA_CDCA02G0677</name>
</gene>
<dbReference type="GO" id="GO:0004663">
    <property type="term" value="F:Rab geranylgeranyltransferase activity"/>
    <property type="evidence" value="ECO:0007669"/>
    <property type="project" value="UniProtKB-UniRule"/>
</dbReference>
<keyword evidence="2 6" id="KW-0637">Prenyltransferase</keyword>
<keyword evidence="3 6" id="KW-0808">Transferase</keyword>
<comment type="caution">
    <text evidence="7">The sequence shown here is derived from an EMBL/GenBank/DDBJ whole genome shotgun (WGS) entry which is preliminary data.</text>
</comment>
<evidence type="ECO:0000256" key="2">
    <source>
        <dbReference type="ARBA" id="ARBA00022602"/>
    </source>
</evidence>
<keyword evidence="4" id="KW-0677">Repeat</keyword>
<dbReference type="EMBL" id="JANCYW010000002">
    <property type="protein sequence ID" value="KAK4534652.1"/>
    <property type="molecule type" value="Genomic_DNA"/>
</dbReference>
<dbReference type="Gene3D" id="1.25.40.120">
    <property type="entry name" value="Protein prenylyltransferase"/>
    <property type="match status" value="1"/>
</dbReference>
<evidence type="ECO:0000256" key="3">
    <source>
        <dbReference type="ARBA" id="ARBA00022679"/>
    </source>
</evidence>
<dbReference type="AlphaFoldDB" id="A0AAV9IQY6"/>
<evidence type="ECO:0000256" key="1">
    <source>
        <dbReference type="ARBA" id="ARBA00006734"/>
    </source>
</evidence>
<reference evidence="7 8" key="1">
    <citation type="submission" date="2022-07" db="EMBL/GenBank/DDBJ databases">
        <title>Genome-wide signatures of adaptation to extreme environments.</title>
        <authorList>
            <person name="Cho C.H."/>
            <person name="Yoon H.S."/>
        </authorList>
    </citation>
    <scope>NUCLEOTIDE SEQUENCE [LARGE SCALE GENOMIC DNA]</scope>
    <source>
        <strain evidence="7 8">DBV 063 E5</strain>
    </source>
</reference>
<dbReference type="SUPFAM" id="SSF48439">
    <property type="entry name" value="Protein prenylyltransferase"/>
    <property type="match status" value="1"/>
</dbReference>
<evidence type="ECO:0000313" key="8">
    <source>
        <dbReference type="Proteomes" id="UP001301350"/>
    </source>
</evidence>
<proteinExistence type="inferred from homology"/>